<evidence type="ECO:0000313" key="2">
    <source>
        <dbReference type="EMBL" id="KNC77127.1"/>
    </source>
</evidence>
<dbReference type="EMBL" id="KQ242833">
    <property type="protein sequence ID" value="KNC77127.1"/>
    <property type="molecule type" value="Genomic_DNA"/>
</dbReference>
<feature type="region of interest" description="Disordered" evidence="1">
    <location>
        <begin position="95"/>
        <end position="115"/>
    </location>
</feature>
<accession>A0A0L0FK30</accession>
<feature type="region of interest" description="Disordered" evidence="1">
    <location>
        <begin position="263"/>
        <end position="295"/>
    </location>
</feature>
<evidence type="ECO:0000256" key="1">
    <source>
        <dbReference type="SAM" id="MobiDB-lite"/>
    </source>
</evidence>
<protein>
    <submittedName>
        <fullName evidence="2">Uncharacterized protein</fullName>
    </submittedName>
</protein>
<dbReference type="RefSeq" id="XP_014151029.1">
    <property type="nucleotide sequence ID" value="XM_014295554.1"/>
</dbReference>
<feature type="region of interest" description="Disordered" evidence="1">
    <location>
        <begin position="69"/>
        <end position="88"/>
    </location>
</feature>
<gene>
    <name evidence="2" type="ORF">SARC_10406</name>
</gene>
<keyword evidence="3" id="KW-1185">Reference proteome</keyword>
<feature type="compositionally biased region" description="Polar residues" evidence="1">
    <location>
        <begin position="275"/>
        <end position="290"/>
    </location>
</feature>
<evidence type="ECO:0000313" key="3">
    <source>
        <dbReference type="Proteomes" id="UP000054560"/>
    </source>
</evidence>
<reference evidence="2 3" key="1">
    <citation type="submission" date="2011-02" db="EMBL/GenBank/DDBJ databases">
        <title>The Genome Sequence of Sphaeroforma arctica JP610.</title>
        <authorList>
            <consortium name="The Broad Institute Genome Sequencing Platform"/>
            <person name="Russ C."/>
            <person name="Cuomo C."/>
            <person name="Young S.K."/>
            <person name="Zeng Q."/>
            <person name="Gargeya S."/>
            <person name="Alvarado L."/>
            <person name="Berlin A."/>
            <person name="Chapman S.B."/>
            <person name="Chen Z."/>
            <person name="Freedman E."/>
            <person name="Gellesch M."/>
            <person name="Goldberg J."/>
            <person name="Griggs A."/>
            <person name="Gujja S."/>
            <person name="Heilman E."/>
            <person name="Heiman D."/>
            <person name="Howarth C."/>
            <person name="Mehta T."/>
            <person name="Neiman D."/>
            <person name="Pearson M."/>
            <person name="Roberts A."/>
            <person name="Saif S."/>
            <person name="Shea T."/>
            <person name="Shenoy N."/>
            <person name="Sisk P."/>
            <person name="Stolte C."/>
            <person name="Sykes S."/>
            <person name="White J."/>
            <person name="Yandava C."/>
            <person name="Burger G."/>
            <person name="Gray M.W."/>
            <person name="Holland P.W.H."/>
            <person name="King N."/>
            <person name="Lang F.B.F."/>
            <person name="Roger A.J."/>
            <person name="Ruiz-Trillo I."/>
            <person name="Haas B."/>
            <person name="Nusbaum C."/>
            <person name="Birren B."/>
        </authorList>
    </citation>
    <scope>NUCLEOTIDE SEQUENCE [LARGE SCALE GENOMIC DNA]</scope>
    <source>
        <strain evidence="2 3">JP610</strain>
    </source>
</reference>
<proteinExistence type="predicted"/>
<name>A0A0L0FK30_9EUKA</name>
<dbReference type="Proteomes" id="UP000054560">
    <property type="component" value="Unassembled WGS sequence"/>
</dbReference>
<dbReference type="AlphaFoldDB" id="A0A0L0FK30"/>
<dbReference type="GeneID" id="25910910"/>
<sequence length="320" mass="34535">MGSLVVPHEVESNVVPALTSYAVSSYSRPYDQAQRLTDETIVSNRQLTVGNGEGNSTDTHITQQLQQQQQQRTLSSKNKGKDKDPNPTIYRMLSVTPSHTHRKTHRKYTPTRIDKRIDTRTLARSSSGSPTRLTHAPLSADTQLKTYQSCGPVVTSSTPATTVEAPAEIAVDTTIVPTVGTLESFDQAVSMSGGGVSPTQEYVSISVQAQRHTPQTHTQAQGRGPSQTLLHANMQISTQLQSHTPMAAQGHTSLLQRALSPLRPKRLGPTAGLTPVNNTSDISTRSSVDSGRTVKSEDIQDVPILSPKYVGVGICVYTVC</sequence>
<organism evidence="2 3">
    <name type="scientific">Sphaeroforma arctica JP610</name>
    <dbReference type="NCBI Taxonomy" id="667725"/>
    <lineage>
        <taxon>Eukaryota</taxon>
        <taxon>Ichthyosporea</taxon>
        <taxon>Ichthyophonida</taxon>
        <taxon>Sphaeroforma</taxon>
    </lineage>
</organism>
<feature type="compositionally biased region" description="Basic residues" evidence="1">
    <location>
        <begin position="99"/>
        <end position="109"/>
    </location>
</feature>